<protein>
    <submittedName>
        <fullName evidence="2">Uncharacterized protein</fullName>
    </submittedName>
</protein>
<reference evidence="2" key="2">
    <citation type="journal article" date="2014" name="ISME J.">
        <title>Microbial stratification in low pH oxic and suboxic macroscopic growths along an acid mine drainage.</title>
        <authorList>
            <person name="Mendez-Garcia C."/>
            <person name="Mesa V."/>
            <person name="Sprenger R.R."/>
            <person name="Richter M."/>
            <person name="Diez M.S."/>
            <person name="Solano J."/>
            <person name="Bargiela R."/>
            <person name="Golyshina O.V."/>
            <person name="Manteca A."/>
            <person name="Ramos J.L."/>
            <person name="Gallego J.R."/>
            <person name="Llorente I."/>
            <person name="Martins Dos Santos V.A."/>
            <person name="Jensen O.N."/>
            <person name="Pelaez A.I."/>
            <person name="Sanchez J."/>
            <person name="Ferrer M."/>
        </authorList>
    </citation>
    <scope>NUCLEOTIDE SEQUENCE</scope>
</reference>
<feature type="region of interest" description="Disordered" evidence="1">
    <location>
        <begin position="126"/>
        <end position="148"/>
    </location>
</feature>
<dbReference type="InterPro" id="IPR046057">
    <property type="entry name" value="DUF6015"/>
</dbReference>
<feature type="compositionally biased region" description="Basic residues" evidence="1">
    <location>
        <begin position="137"/>
        <end position="148"/>
    </location>
</feature>
<organism evidence="2">
    <name type="scientific">mine drainage metagenome</name>
    <dbReference type="NCBI Taxonomy" id="410659"/>
    <lineage>
        <taxon>unclassified sequences</taxon>
        <taxon>metagenomes</taxon>
        <taxon>ecological metagenomes</taxon>
    </lineage>
</organism>
<dbReference type="AlphaFoldDB" id="T1D9Y8"/>
<sequence length="148" mass="17143">HVLNFFGFNARIIDNVLEPDDRDTFYMLEDSGILETERDETTLYDGREWRIHYWMFRKERIFGLAREETEAMVAAGEQDVIYSTNLNRAMAFRLPHGETGTGLAAHAVYHELADDIWMERRQSPAVAPEVEVEVPPTRRRSKKALAAD</sequence>
<dbReference type="EMBL" id="AUZX01001478">
    <property type="protein sequence ID" value="EQD78990.1"/>
    <property type="molecule type" value="Genomic_DNA"/>
</dbReference>
<dbReference type="Pfam" id="PF19479">
    <property type="entry name" value="DUF6015"/>
    <property type="match status" value="1"/>
</dbReference>
<accession>T1D9Y8</accession>
<feature type="non-terminal residue" evidence="2">
    <location>
        <position position="1"/>
    </location>
</feature>
<gene>
    <name evidence="2" type="ORF">B1A_01973</name>
</gene>
<evidence type="ECO:0000256" key="1">
    <source>
        <dbReference type="SAM" id="MobiDB-lite"/>
    </source>
</evidence>
<feature type="compositionally biased region" description="Low complexity" evidence="1">
    <location>
        <begin position="126"/>
        <end position="135"/>
    </location>
</feature>
<reference evidence="2" key="1">
    <citation type="submission" date="2013-08" db="EMBL/GenBank/DDBJ databases">
        <authorList>
            <person name="Mendez C."/>
            <person name="Richter M."/>
            <person name="Ferrer M."/>
            <person name="Sanchez J."/>
        </authorList>
    </citation>
    <scope>NUCLEOTIDE SEQUENCE</scope>
</reference>
<evidence type="ECO:0000313" key="2">
    <source>
        <dbReference type="EMBL" id="EQD78990.1"/>
    </source>
</evidence>
<proteinExistence type="predicted"/>
<name>T1D9Y8_9ZZZZ</name>
<comment type="caution">
    <text evidence="2">The sequence shown here is derived from an EMBL/GenBank/DDBJ whole genome shotgun (WGS) entry which is preliminary data.</text>
</comment>